<reference evidence="2" key="1">
    <citation type="submission" date="2022-11" db="UniProtKB">
        <authorList>
            <consortium name="WormBaseParasite"/>
        </authorList>
    </citation>
    <scope>IDENTIFICATION</scope>
</reference>
<accession>A0A914LM48</accession>
<evidence type="ECO:0000313" key="2">
    <source>
        <dbReference type="WBParaSite" id="Minc3s00613g15137"/>
    </source>
</evidence>
<organism evidence="1 2">
    <name type="scientific">Meloidogyne incognita</name>
    <name type="common">Southern root-knot nematode worm</name>
    <name type="synonym">Oxyuris incognita</name>
    <dbReference type="NCBI Taxonomy" id="6306"/>
    <lineage>
        <taxon>Eukaryota</taxon>
        <taxon>Metazoa</taxon>
        <taxon>Ecdysozoa</taxon>
        <taxon>Nematoda</taxon>
        <taxon>Chromadorea</taxon>
        <taxon>Rhabditida</taxon>
        <taxon>Tylenchina</taxon>
        <taxon>Tylenchomorpha</taxon>
        <taxon>Tylenchoidea</taxon>
        <taxon>Meloidogynidae</taxon>
        <taxon>Meloidogyninae</taxon>
        <taxon>Meloidogyne</taxon>
        <taxon>Meloidogyne incognita group</taxon>
    </lineage>
</organism>
<sequence>MIRYPITKMVSDFQPNNELEKKWEIALNNKIPMYFYLNEDDRNVYVIAECMYFFNYFL</sequence>
<dbReference type="WBParaSite" id="Minc3s00613g15137">
    <property type="protein sequence ID" value="Minc3s00613g15137"/>
    <property type="gene ID" value="Minc3s00613g15137"/>
</dbReference>
<proteinExistence type="predicted"/>
<protein>
    <submittedName>
        <fullName evidence="2">Uncharacterized protein</fullName>
    </submittedName>
</protein>
<dbReference type="AlphaFoldDB" id="A0A914LM48"/>
<evidence type="ECO:0000313" key="1">
    <source>
        <dbReference type="Proteomes" id="UP000887563"/>
    </source>
</evidence>
<name>A0A914LM48_MELIC</name>
<keyword evidence="1" id="KW-1185">Reference proteome</keyword>
<dbReference type="Proteomes" id="UP000887563">
    <property type="component" value="Unplaced"/>
</dbReference>